<dbReference type="InterPro" id="IPR007016">
    <property type="entry name" value="O-antigen_ligase-rel_domated"/>
</dbReference>
<comment type="subcellular location">
    <subcellularLocation>
        <location evidence="1">Membrane</location>
        <topology evidence="1">Multi-pass membrane protein</topology>
    </subcellularLocation>
</comment>
<evidence type="ECO:0000313" key="8">
    <source>
        <dbReference type="Proteomes" id="UP000308713"/>
    </source>
</evidence>
<protein>
    <submittedName>
        <fullName evidence="7">O-antigen ligase family protein</fullName>
    </submittedName>
</protein>
<dbReference type="PANTHER" id="PTHR37422">
    <property type="entry name" value="TEICHURONIC ACID BIOSYNTHESIS PROTEIN TUAE"/>
    <property type="match status" value="1"/>
</dbReference>
<dbReference type="InterPro" id="IPR051533">
    <property type="entry name" value="WaaL-like"/>
</dbReference>
<evidence type="ECO:0000256" key="4">
    <source>
        <dbReference type="ARBA" id="ARBA00023136"/>
    </source>
</evidence>
<dbReference type="OrthoDB" id="1424618at2"/>
<feature type="domain" description="O-antigen ligase-related" evidence="6">
    <location>
        <begin position="180"/>
        <end position="329"/>
    </location>
</feature>
<evidence type="ECO:0000313" key="7">
    <source>
        <dbReference type="EMBL" id="TNJ47046.1"/>
    </source>
</evidence>
<feature type="transmembrane region" description="Helical" evidence="5">
    <location>
        <begin position="101"/>
        <end position="129"/>
    </location>
</feature>
<keyword evidence="4 5" id="KW-0472">Membrane</keyword>
<dbReference type="EMBL" id="VDCS01000001">
    <property type="protein sequence ID" value="TNJ47046.1"/>
    <property type="molecule type" value="Genomic_DNA"/>
</dbReference>
<keyword evidence="2 5" id="KW-0812">Transmembrane</keyword>
<feature type="transmembrane region" description="Helical" evidence="5">
    <location>
        <begin position="12"/>
        <end position="40"/>
    </location>
</feature>
<evidence type="ECO:0000259" key="6">
    <source>
        <dbReference type="Pfam" id="PF04932"/>
    </source>
</evidence>
<evidence type="ECO:0000256" key="3">
    <source>
        <dbReference type="ARBA" id="ARBA00022989"/>
    </source>
</evidence>
<name>A0A5C4SRJ2_9FLAO</name>
<accession>A0A5C4SRJ2</accession>
<organism evidence="7 8">
    <name type="scientific">Allotamlana fucoidanivorans</name>
    <dbReference type="NCBI Taxonomy" id="2583814"/>
    <lineage>
        <taxon>Bacteria</taxon>
        <taxon>Pseudomonadati</taxon>
        <taxon>Bacteroidota</taxon>
        <taxon>Flavobacteriia</taxon>
        <taxon>Flavobacteriales</taxon>
        <taxon>Flavobacteriaceae</taxon>
        <taxon>Allotamlana</taxon>
    </lineage>
</organism>
<reference evidence="7 8" key="1">
    <citation type="submission" date="2019-05" db="EMBL/GenBank/DDBJ databases">
        <title>Tamlana fucoidanivorans sp. nov., isolated from the surface of algae collected from Fujian province in China.</title>
        <authorList>
            <person name="Li J."/>
        </authorList>
    </citation>
    <scope>NUCLEOTIDE SEQUENCE [LARGE SCALE GENOMIC DNA]</scope>
    <source>
        <strain evidence="7 8">CW2-9</strain>
    </source>
</reference>
<dbReference type="PANTHER" id="PTHR37422:SF13">
    <property type="entry name" value="LIPOPOLYSACCHARIDE BIOSYNTHESIS PROTEIN PA4999-RELATED"/>
    <property type="match status" value="1"/>
</dbReference>
<feature type="transmembrane region" description="Helical" evidence="5">
    <location>
        <begin position="79"/>
        <end position="95"/>
    </location>
</feature>
<dbReference type="GO" id="GO:0016020">
    <property type="term" value="C:membrane"/>
    <property type="evidence" value="ECO:0007669"/>
    <property type="project" value="UniProtKB-SubCell"/>
</dbReference>
<gene>
    <name evidence="7" type="ORF">FGF67_00535</name>
</gene>
<feature type="transmembrane region" description="Helical" evidence="5">
    <location>
        <begin position="317"/>
        <end position="337"/>
    </location>
</feature>
<proteinExistence type="predicted"/>
<keyword evidence="8" id="KW-1185">Reference proteome</keyword>
<feature type="transmembrane region" description="Helical" evidence="5">
    <location>
        <begin position="150"/>
        <end position="169"/>
    </location>
</feature>
<feature type="transmembrane region" description="Helical" evidence="5">
    <location>
        <begin position="52"/>
        <end position="67"/>
    </location>
</feature>
<comment type="caution">
    <text evidence="7">The sequence shown here is derived from an EMBL/GenBank/DDBJ whole genome shotgun (WGS) entry which is preliminary data.</text>
</comment>
<dbReference type="Pfam" id="PF04932">
    <property type="entry name" value="Wzy_C"/>
    <property type="match status" value="1"/>
</dbReference>
<feature type="transmembrane region" description="Helical" evidence="5">
    <location>
        <begin position="219"/>
        <end position="236"/>
    </location>
</feature>
<dbReference type="GO" id="GO:0016874">
    <property type="term" value="F:ligase activity"/>
    <property type="evidence" value="ECO:0007669"/>
    <property type="project" value="UniProtKB-KW"/>
</dbReference>
<evidence type="ECO:0000256" key="2">
    <source>
        <dbReference type="ARBA" id="ARBA00022692"/>
    </source>
</evidence>
<dbReference type="AlphaFoldDB" id="A0A5C4SRJ2"/>
<sequence length="387" mass="45318">MKITSLLRKKNILNVLLLFLPLSVFIDNLCLILILVIAFIEGIKGRQIKYKPLLYSLPFMLYIMLRSLSEGYFFDDLKFFKLILPLILIPFSFQIFSKTNFINACQFLCLGIVIMQLISTYGIIDYYLLTEGKKVALRNYGKINEILRFERPYLGFFSAVNIILGYYFFKMHKKGYYIISVFLSVCIIFLISARMGLLIVIVSFGVVFYNELKGIKTKMMTLISFLFAISLLFYFSDLPIKHRFQMIKYDPRLIIWSGGLEQLQSTKDYFMGTGSQKLIEVDLLNFYKTEAEFEYLPDKNRFIDKNYNLHNQYLNELVRGGIIGVILFIYPFTLFLLRSIKEKNLLQVLLLVSILLFLLVENLLERQVGVYSIALFLTFAIYRNDEN</sequence>
<feature type="transmembrane region" description="Helical" evidence="5">
    <location>
        <begin position="175"/>
        <end position="207"/>
    </location>
</feature>
<keyword evidence="7" id="KW-0436">Ligase</keyword>
<keyword evidence="3 5" id="KW-1133">Transmembrane helix</keyword>
<evidence type="ECO:0000256" key="1">
    <source>
        <dbReference type="ARBA" id="ARBA00004141"/>
    </source>
</evidence>
<feature type="transmembrane region" description="Helical" evidence="5">
    <location>
        <begin position="344"/>
        <end position="360"/>
    </location>
</feature>
<dbReference type="RefSeq" id="WP_139694508.1">
    <property type="nucleotide sequence ID" value="NZ_CP074074.1"/>
</dbReference>
<evidence type="ECO:0000256" key="5">
    <source>
        <dbReference type="SAM" id="Phobius"/>
    </source>
</evidence>
<dbReference type="Proteomes" id="UP000308713">
    <property type="component" value="Unassembled WGS sequence"/>
</dbReference>